<dbReference type="RefSeq" id="WP_321535244.1">
    <property type="nucleotide sequence ID" value="NZ_JARGDL010000004.1"/>
</dbReference>
<comment type="similarity">
    <text evidence="2 5">Belongs to the DegT/DnrJ/EryC1 family.</text>
</comment>
<keyword evidence="6" id="KW-0032">Aminotransferase</keyword>
<dbReference type="AlphaFoldDB" id="A0AAE3TDK2"/>
<dbReference type="InterPro" id="IPR015421">
    <property type="entry name" value="PyrdxlP-dep_Trfase_major"/>
</dbReference>
<dbReference type="InterPro" id="IPR000653">
    <property type="entry name" value="DegT/StrS_aminotransferase"/>
</dbReference>
<accession>A0AAE3TDK2</accession>
<dbReference type="Pfam" id="PF01041">
    <property type="entry name" value="DegT_DnrJ_EryC1"/>
    <property type="match status" value="1"/>
</dbReference>
<evidence type="ECO:0000256" key="1">
    <source>
        <dbReference type="ARBA" id="ARBA00022898"/>
    </source>
</evidence>
<dbReference type="Gene3D" id="3.90.1150.10">
    <property type="entry name" value="Aspartate Aminotransferase, domain 1"/>
    <property type="match status" value="1"/>
</dbReference>
<keyword evidence="6" id="KW-0808">Transferase</keyword>
<dbReference type="Gene3D" id="3.40.640.10">
    <property type="entry name" value="Type I PLP-dependent aspartate aminotransferase-like (Major domain)"/>
    <property type="match status" value="1"/>
</dbReference>
<evidence type="ECO:0000256" key="4">
    <source>
        <dbReference type="PIRSR" id="PIRSR000390-2"/>
    </source>
</evidence>
<dbReference type="GO" id="GO:0030170">
    <property type="term" value="F:pyridoxal phosphate binding"/>
    <property type="evidence" value="ECO:0007669"/>
    <property type="project" value="TreeGrafter"/>
</dbReference>
<evidence type="ECO:0000256" key="3">
    <source>
        <dbReference type="PIRSR" id="PIRSR000390-1"/>
    </source>
</evidence>
<dbReference type="InterPro" id="IPR015422">
    <property type="entry name" value="PyrdxlP-dep_Trfase_small"/>
</dbReference>
<protein>
    <submittedName>
        <fullName evidence="6">DegT/DnrJ/EryC1/StrS family aminotransferase</fullName>
    </submittedName>
</protein>
<sequence length="390" mass="44504">MKVPLLDLKPQYLSLKQEIDEAIQRVVDSQYFINGPDVAKLEEEVANYLNVKYAVGVSSGTDALLIALMALDIKPDDEVIVPTYSFFATAGVVARLNAKPIFTDIDPVTFNIDPKDFEKKISAKTKAVIPVHLFGQSADMNEIFNIAKNHNLFIIEDAAQAIGVQYKDGRFVGSIGDIGCFSFFPSKNLGGFGDGGIVTTNDEILYKKLKMLRMHGMEPKYYHKIIGGNFRLDTLQAAVLRVKLPHLDNWSAKRRQNAELYSKLFIEKGLAEEEGKILIDSKNKILLPKAVYKEHNNVAKNYHIYNQYVIRIEKRNELWNFLKEKEIGCEVYYPVPFHRQECFNFLNEKDENYTHSNFAADHSLALPVYPELTNEQINYVVNCIEEFFNK</sequence>
<dbReference type="PANTHER" id="PTHR30244:SF36">
    <property type="entry name" value="3-OXO-GLUCOSE-6-PHOSPHATE:GLUTAMATE AMINOTRANSFERASE"/>
    <property type="match status" value="1"/>
</dbReference>
<dbReference type="PIRSF" id="PIRSF000390">
    <property type="entry name" value="PLP_StrS"/>
    <property type="match status" value="1"/>
</dbReference>
<dbReference type="PANTHER" id="PTHR30244">
    <property type="entry name" value="TRANSAMINASE"/>
    <property type="match status" value="1"/>
</dbReference>
<dbReference type="FunFam" id="3.40.640.10:FF:000089">
    <property type="entry name" value="Aminotransferase, DegT/DnrJ/EryC1/StrS family"/>
    <property type="match status" value="1"/>
</dbReference>
<keyword evidence="7" id="KW-1185">Reference proteome</keyword>
<evidence type="ECO:0000313" key="6">
    <source>
        <dbReference type="EMBL" id="MDF1611477.1"/>
    </source>
</evidence>
<evidence type="ECO:0000313" key="7">
    <source>
        <dbReference type="Proteomes" id="UP001221302"/>
    </source>
</evidence>
<dbReference type="SUPFAM" id="SSF53383">
    <property type="entry name" value="PLP-dependent transferases"/>
    <property type="match status" value="1"/>
</dbReference>
<keyword evidence="1 4" id="KW-0663">Pyridoxal phosphate</keyword>
<proteinExistence type="inferred from homology"/>
<gene>
    <name evidence="6" type="ORF">P0M35_04890</name>
</gene>
<dbReference type="EMBL" id="JARGDL010000004">
    <property type="protein sequence ID" value="MDF1611477.1"/>
    <property type="molecule type" value="Genomic_DNA"/>
</dbReference>
<name>A0AAE3TDK2_9BACT</name>
<evidence type="ECO:0000256" key="2">
    <source>
        <dbReference type="ARBA" id="ARBA00037999"/>
    </source>
</evidence>
<organism evidence="6 7">
    <name type="scientific">Stygiobacter electus</name>
    <dbReference type="NCBI Taxonomy" id="3032292"/>
    <lineage>
        <taxon>Bacteria</taxon>
        <taxon>Pseudomonadati</taxon>
        <taxon>Ignavibacteriota</taxon>
        <taxon>Ignavibacteria</taxon>
        <taxon>Ignavibacteriales</taxon>
        <taxon>Melioribacteraceae</taxon>
        <taxon>Stygiobacter</taxon>
    </lineage>
</organism>
<dbReference type="CDD" id="cd00616">
    <property type="entry name" value="AHBA_syn"/>
    <property type="match status" value="1"/>
</dbReference>
<evidence type="ECO:0000256" key="5">
    <source>
        <dbReference type="RuleBase" id="RU004508"/>
    </source>
</evidence>
<feature type="modified residue" description="N6-(pyridoxal phosphate)lysine" evidence="4">
    <location>
        <position position="187"/>
    </location>
</feature>
<dbReference type="Proteomes" id="UP001221302">
    <property type="component" value="Unassembled WGS sequence"/>
</dbReference>
<dbReference type="GO" id="GO:0008483">
    <property type="term" value="F:transaminase activity"/>
    <property type="evidence" value="ECO:0007669"/>
    <property type="project" value="UniProtKB-KW"/>
</dbReference>
<reference evidence="6" key="1">
    <citation type="submission" date="2023-03" db="EMBL/GenBank/DDBJ databases">
        <title>Stygiobacter electus gen. nov., sp. nov., facultatively anaerobic thermotolerant bacterium of the class Ignavibacteria from a well of Yessentuki mineral water deposit.</title>
        <authorList>
            <person name="Podosokorskaya O.A."/>
            <person name="Elcheninov A.G."/>
            <person name="Petrova N.F."/>
            <person name="Zavarzina D.G."/>
            <person name="Kublanov I.V."/>
            <person name="Merkel A.Y."/>
        </authorList>
    </citation>
    <scope>NUCLEOTIDE SEQUENCE</scope>
    <source>
        <strain evidence="6">09-Me</strain>
    </source>
</reference>
<feature type="active site" description="Proton acceptor" evidence="3">
    <location>
        <position position="187"/>
    </location>
</feature>
<dbReference type="GO" id="GO:0000271">
    <property type="term" value="P:polysaccharide biosynthetic process"/>
    <property type="evidence" value="ECO:0007669"/>
    <property type="project" value="TreeGrafter"/>
</dbReference>
<dbReference type="InterPro" id="IPR015424">
    <property type="entry name" value="PyrdxlP-dep_Trfase"/>
</dbReference>
<comment type="caution">
    <text evidence="6">The sequence shown here is derived from an EMBL/GenBank/DDBJ whole genome shotgun (WGS) entry which is preliminary data.</text>
</comment>